<dbReference type="Pfam" id="PF05947">
    <property type="entry name" value="T6SS_TssF"/>
    <property type="match status" value="1"/>
</dbReference>
<dbReference type="Proteomes" id="UP000062912">
    <property type="component" value="Unassembled WGS sequence"/>
</dbReference>
<organism evidence="1 2">
    <name type="scientific">Burkholderia pseudomultivorans</name>
    <dbReference type="NCBI Taxonomy" id="1207504"/>
    <lineage>
        <taxon>Bacteria</taxon>
        <taxon>Pseudomonadati</taxon>
        <taxon>Pseudomonadota</taxon>
        <taxon>Betaproteobacteria</taxon>
        <taxon>Burkholderiales</taxon>
        <taxon>Burkholderiaceae</taxon>
        <taxon>Burkholderia</taxon>
        <taxon>Burkholderia cepacia complex</taxon>
    </lineage>
</organism>
<dbReference type="InterPro" id="IPR010272">
    <property type="entry name" value="T6SS_TssF"/>
</dbReference>
<dbReference type="EMBL" id="LPJR01000083">
    <property type="protein sequence ID" value="KWF19852.1"/>
    <property type="molecule type" value="Genomic_DNA"/>
</dbReference>
<protein>
    <submittedName>
        <fullName evidence="1">Type VI secretion protein ImpG</fullName>
    </submittedName>
</protein>
<dbReference type="OrthoDB" id="9763676at2"/>
<dbReference type="RefSeq" id="WP_060246317.1">
    <property type="nucleotide sequence ID" value="NZ_LPJR01000083.1"/>
</dbReference>
<accession>A0A132E8G8</accession>
<comment type="caution">
    <text evidence="1">The sequence shown here is derived from an EMBL/GenBank/DDBJ whole genome shotgun (WGS) entry which is preliminary data.</text>
</comment>
<dbReference type="NCBIfam" id="TIGR03359">
    <property type="entry name" value="VI_chp_6"/>
    <property type="match status" value="1"/>
</dbReference>
<reference evidence="1 2" key="1">
    <citation type="submission" date="2015-11" db="EMBL/GenBank/DDBJ databases">
        <title>Expanding the genomic diversity of Burkholderia species for the development of highly accurate diagnostics.</title>
        <authorList>
            <person name="Sahl J."/>
            <person name="Keim P."/>
            <person name="Wagner D."/>
        </authorList>
    </citation>
    <scope>NUCLEOTIDE SEQUENCE [LARGE SCALE GENOMIC DNA]</scope>
    <source>
        <strain evidence="1 2">MSMB368WGS</strain>
    </source>
</reference>
<evidence type="ECO:0000313" key="1">
    <source>
        <dbReference type="EMBL" id="KWF19852.1"/>
    </source>
</evidence>
<name>A0A132E8G8_9BURK</name>
<dbReference type="PANTHER" id="PTHR35370">
    <property type="entry name" value="CYTOPLASMIC PROTEIN-RELATED-RELATED"/>
    <property type="match status" value="1"/>
</dbReference>
<dbReference type="AlphaFoldDB" id="A0A132E8G8"/>
<gene>
    <name evidence="1" type="ORF">WT56_29905</name>
</gene>
<proteinExistence type="predicted"/>
<dbReference type="PANTHER" id="PTHR35370:SF4">
    <property type="entry name" value="TYPE VI SECRETION SYSTEM BASEPLATE SUBUNIT TSSF"/>
    <property type="match status" value="1"/>
</dbReference>
<sequence>MDSDDPILRYFAIGMRYLDEAGREFATVHPDRARTLNPDRMTERDPWVERLKEGFAFLAGRLQHTLDNERPELTEGLVSLLWPHYLHAMPSLSIVELVPSTLAQSTVVPPGLRLRATPVSVASRAGSDVDGPTTVECRYRTTQAVTLQPLFVTHAGPAVRPDGRSVIRLGLEFGPSADRACLDLSRLRLYLNAERPTALAMHLALTRQIESIAWRVPDVRNGEAEALEGVSVRAAGFDRHDRLRPLPEDGFGGYELLLEYFAFKEQFLFVDLCGLDIAKLPAQATRFELELVLKHAYPADQPFIAENVRLFCTPVINLFELDAEPIVARHLDAEYRVVPSGDAGGYVETYSVDAVHAFDDQTGARHDYVPFATFGHRGGMLWSEAPERYFHARVRRGASGLRETWITLGGHAWDALDDLPQETLSLRLTCANGQVPRSALREAGIDRIEEGGPEIAGVRNLVAPTPMRYPPTSERFQWRALSHLAPSFLSLTDPQVLRSTLALYDWTDDELNGRRLAGILRVRQQPLEDVVMGSVERGVLIEVTLDAHAFTGDGDMMLFGEVLHQFFALYAEINQFTKLAIVSLPSQTRTEWPRSKARELS</sequence>
<dbReference type="PIRSF" id="PIRSF028304">
    <property type="entry name" value="UCP028304"/>
    <property type="match status" value="1"/>
</dbReference>
<evidence type="ECO:0000313" key="2">
    <source>
        <dbReference type="Proteomes" id="UP000062912"/>
    </source>
</evidence>